<name>A0A564WBM1_9PROT</name>
<dbReference type="SUPFAM" id="SSF51905">
    <property type="entry name" value="FAD/NAD(P)-binding domain"/>
    <property type="match status" value="1"/>
</dbReference>
<dbReference type="SUPFAM" id="SSF54373">
    <property type="entry name" value="FAD-linked reductases, C-terminal domain"/>
    <property type="match status" value="1"/>
</dbReference>
<reference evidence="9" key="1">
    <citation type="submission" date="2018-11" db="EMBL/GenBank/DDBJ databases">
        <authorList>
            <person name="Onetto C."/>
        </authorList>
    </citation>
    <scope>NUCLEOTIDE SEQUENCE [LARGE SCALE GENOMIC DNA]</scope>
</reference>
<evidence type="ECO:0000256" key="6">
    <source>
        <dbReference type="ARBA" id="ARBA00047884"/>
    </source>
</evidence>
<dbReference type="Gene3D" id="3.50.50.60">
    <property type="entry name" value="FAD/NAD(P)-binding domain"/>
    <property type="match status" value="2"/>
</dbReference>
<evidence type="ECO:0000256" key="2">
    <source>
        <dbReference type="ARBA" id="ARBA00009410"/>
    </source>
</evidence>
<sequence length="417" mass="44280">MKVVVLGAGVVGVATAWFLARGGATVVVVDRQPGAGLETSFANGGQISANHTTPWATPATPWKAFKWLGRADAPLLFHLRLDPALASWLVRFLANCTASRMRTNTERALRLAVYSRQQLAAVRAATGIAYDQLIRGILHIFRNPKDYAEALPLVELMNRLGCRREVIDADACVALEPALAAARPHLVGGIFSPDDESGDAHAFTVGLAEACAAEGVTFQYGTTIERLVRAGQAVTAVETAAGTITADAFVVACGSYSPLLLQPLGIRLPVYPAKGYSVTIPVAAEGLAPVVSLIDDEFKMVYSRLGERLRIAGTAEFAGYDTTVWPKRAMFLREKAMELFPRCGDPGAAEFWAGLRPSTPDGVPVMGATPLSGLFLNTGHGTLGWTMACGAGRVVADVILGQTPEIALDGFGSERFR</sequence>
<dbReference type="InterPro" id="IPR023080">
    <property type="entry name" value="DadA"/>
</dbReference>
<keyword evidence="4 7" id="KW-0274">FAD</keyword>
<comment type="catalytic activity">
    <reaction evidence="6 7">
        <text>a D-alpha-amino acid + A + H2O = a 2-oxocarboxylate + AH2 + NH4(+)</text>
        <dbReference type="Rhea" id="RHEA:18125"/>
        <dbReference type="ChEBI" id="CHEBI:13193"/>
        <dbReference type="ChEBI" id="CHEBI:15377"/>
        <dbReference type="ChEBI" id="CHEBI:17499"/>
        <dbReference type="ChEBI" id="CHEBI:28938"/>
        <dbReference type="ChEBI" id="CHEBI:35179"/>
        <dbReference type="ChEBI" id="CHEBI:59871"/>
    </reaction>
</comment>
<feature type="domain" description="FAD dependent oxidoreductase" evidence="8">
    <location>
        <begin position="2"/>
        <end position="397"/>
    </location>
</feature>
<dbReference type="InterPro" id="IPR006076">
    <property type="entry name" value="FAD-dep_OxRdtase"/>
</dbReference>
<evidence type="ECO:0000313" key="10">
    <source>
        <dbReference type="Proteomes" id="UP000326641"/>
    </source>
</evidence>
<dbReference type="PANTHER" id="PTHR13847:SF280">
    <property type="entry name" value="D-AMINO ACID DEHYDROGENASE"/>
    <property type="match status" value="1"/>
</dbReference>
<protein>
    <recommendedName>
        <fullName evidence="7">D-amino acid dehydrogenase</fullName>
        <ecNumber evidence="7">1.4.99.-</ecNumber>
    </recommendedName>
</protein>
<dbReference type="NCBIfam" id="NF001933">
    <property type="entry name" value="PRK00711.1"/>
    <property type="match status" value="1"/>
</dbReference>
<gene>
    <name evidence="7 9" type="primary">dadA</name>
    <name evidence="9" type="ORF">DF3PA_10033</name>
</gene>
<organism evidence="9 10">
    <name type="scientific">Candidatus Defluviicoccus seviourii</name>
    <dbReference type="NCBI Taxonomy" id="2565273"/>
    <lineage>
        <taxon>Bacteria</taxon>
        <taxon>Pseudomonadati</taxon>
        <taxon>Pseudomonadota</taxon>
        <taxon>Alphaproteobacteria</taxon>
        <taxon>Rhodospirillales</taxon>
        <taxon>Rhodospirillaceae</taxon>
        <taxon>Defluviicoccus</taxon>
    </lineage>
</organism>
<dbReference type="GO" id="GO:0005737">
    <property type="term" value="C:cytoplasm"/>
    <property type="evidence" value="ECO:0007669"/>
    <property type="project" value="TreeGrafter"/>
</dbReference>
<evidence type="ECO:0000256" key="5">
    <source>
        <dbReference type="ARBA" id="ARBA00023002"/>
    </source>
</evidence>
<evidence type="ECO:0000259" key="8">
    <source>
        <dbReference type="Pfam" id="PF01266"/>
    </source>
</evidence>
<keyword evidence="5 7" id="KW-0560">Oxidoreductase</keyword>
<comment type="similarity">
    <text evidence="2 7">Belongs to the DadA oxidoreductase family.</text>
</comment>
<feature type="binding site" evidence="7">
    <location>
        <begin position="3"/>
        <end position="17"/>
    </location>
    <ligand>
        <name>FAD</name>
        <dbReference type="ChEBI" id="CHEBI:57692"/>
    </ligand>
</feature>
<dbReference type="Gene3D" id="3.30.9.10">
    <property type="entry name" value="D-Amino Acid Oxidase, subunit A, domain 2"/>
    <property type="match status" value="1"/>
</dbReference>
<evidence type="ECO:0000256" key="3">
    <source>
        <dbReference type="ARBA" id="ARBA00022630"/>
    </source>
</evidence>
<dbReference type="EC" id="1.4.99.-" evidence="7"/>
<comment type="function">
    <text evidence="7">Oxidative deamination of D-amino acids.</text>
</comment>
<dbReference type="Pfam" id="PF01266">
    <property type="entry name" value="DAO"/>
    <property type="match status" value="1"/>
</dbReference>
<evidence type="ECO:0000256" key="4">
    <source>
        <dbReference type="ARBA" id="ARBA00022827"/>
    </source>
</evidence>
<dbReference type="GO" id="GO:0008718">
    <property type="term" value="F:D-amino-acid dehydrogenase activity"/>
    <property type="evidence" value="ECO:0007669"/>
    <property type="project" value="UniProtKB-UniRule"/>
</dbReference>
<dbReference type="PANTHER" id="PTHR13847">
    <property type="entry name" value="SARCOSINE DEHYDROGENASE-RELATED"/>
    <property type="match status" value="1"/>
</dbReference>
<evidence type="ECO:0000313" key="9">
    <source>
        <dbReference type="EMBL" id="VUX44908.1"/>
    </source>
</evidence>
<dbReference type="GO" id="GO:0005886">
    <property type="term" value="C:plasma membrane"/>
    <property type="evidence" value="ECO:0007669"/>
    <property type="project" value="TreeGrafter"/>
</dbReference>
<evidence type="ECO:0000256" key="7">
    <source>
        <dbReference type="HAMAP-Rule" id="MF_01202"/>
    </source>
</evidence>
<dbReference type="AlphaFoldDB" id="A0A564WBM1"/>
<accession>A0A564WBM1</accession>
<keyword evidence="3 7" id="KW-0285">Flavoprotein</keyword>
<dbReference type="Proteomes" id="UP000326641">
    <property type="component" value="Unassembled WGS sequence"/>
</dbReference>
<comment type="cofactor">
    <cofactor evidence="1 7">
        <name>FAD</name>
        <dbReference type="ChEBI" id="CHEBI:57692"/>
    </cofactor>
</comment>
<evidence type="ECO:0000256" key="1">
    <source>
        <dbReference type="ARBA" id="ARBA00001974"/>
    </source>
</evidence>
<dbReference type="HAMAP" id="MF_01202">
    <property type="entry name" value="DadA"/>
    <property type="match status" value="1"/>
</dbReference>
<proteinExistence type="inferred from homology"/>
<dbReference type="GO" id="GO:0055130">
    <property type="term" value="P:D-alanine catabolic process"/>
    <property type="evidence" value="ECO:0007669"/>
    <property type="project" value="TreeGrafter"/>
</dbReference>
<comment type="caution">
    <text evidence="9">The sequence shown here is derived from an EMBL/GenBank/DDBJ whole genome shotgun (WGS) entry which is preliminary data.</text>
</comment>
<dbReference type="InterPro" id="IPR036188">
    <property type="entry name" value="FAD/NAD-bd_sf"/>
</dbReference>
<keyword evidence="10" id="KW-1185">Reference proteome</keyword>
<dbReference type="EMBL" id="UXAT02000001">
    <property type="protein sequence ID" value="VUX44908.1"/>
    <property type="molecule type" value="Genomic_DNA"/>
</dbReference>